<dbReference type="Proteomes" id="UP001652625">
    <property type="component" value="Chromosome 15"/>
</dbReference>
<evidence type="ECO:0000313" key="10">
    <source>
        <dbReference type="RefSeq" id="XP_065675156.1"/>
    </source>
</evidence>
<dbReference type="InterPro" id="IPR008253">
    <property type="entry name" value="Marvel"/>
</dbReference>
<protein>
    <submittedName>
        <fullName evidence="9 10">MARVEL domain-containing protein 1 isoform X3</fullName>
    </submittedName>
</protein>
<dbReference type="RefSeq" id="XP_065675156.1">
    <property type="nucleotide sequence ID" value="XM_065819084.1"/>
</dbReference>
<evidence type="ECO:0000256" key="4">
    <source>
        <dbReference type="ARBA" id="ARBA00023136"/>
    </source>
</evidence>
<sequence>MSEATVDVPEIAPVSKIQIKPNFGFLYTPPGILMAVNIVLLFFAWVIMAGWKENAFWSYSISSSISYFLLITVLPFFVLGLLFVVFLFKINTKILINWPLWLFMCCTIWATLLFISSIIVANNARKYQSYSKVWFSDVNGLSAASAFGFFASVGLAIQGLFHFREYRNPVLIFNPVN</sequence>
<dbReference type="PANTHER" id="PTHR22776:SF49">
    <property type="entry name" value="MARVEL DOMAIN-CONTAINING PROTEIN"/>
    <property type="match status" value="1"/>
</dbReference>
<keyword evidence="8" id="KW-1185">Reference proteome</keyword>
<evidence type="ECO:0000256" key="2">
    <source>
        <dbReference type="ARBA" id="ARBA00022692"/>
    </source>
</evidence>
<dbReference type="GeneID" id="100197857"/>
<feature type="transmembrane region" description="Helical" evidence="6">
    <location>
        <begin position="67"/>
        <end position="88"/>
    </location>
</feature>
<evidence type="ECO:0000256" key="5">
    <source>
        <dbReference type="PROSITE-ProRule" id="PRU00581"/>
    </source>
</evidence>
<accession>A0ABM4DKU9</accession>
<dbReference type="PANTHER" id="PTHR22776">
    <property type="entry name" value="MARVEL-CONTAINING POTENTIAL LIPID RAFT-ASSOCIATED PROTEIN"/>
    <property type="match status" value="1"/>
</dbReference>
<keyword evidence="3 6" id="KW-1133">Transmembrane helix</keyword>
<feature type="domain" description="MARVEL" evidence="7">
    <location>
        <begin position="25"/>
        <end position="167"/>
    </location>
</feature>
<keyword evidence="4 5" id="KW-0472">Membrane</keyword>
<dbReference type="InterPro" id="IPR050578">
    <property type="entry name" value="MARVEL-CKLF_proteins"/>
</dbReference>
<evidence type="ECO:0000313" key="9">
    <source>
        <dbReference type="RefSeq" id="XP_065675155.1"/>
    </source>
</evidence>
<evidence type="ECO:0000256" key="6">
    <source>
        <dbReference type="SAM" id="Phobius"/>
    </source>
</evidence>
<dbReference type="PROSITE" id="PS51225">
    <property type="entry name" value="MARVEL"/>
    <property type="match status" value="1"/>
</dbReference>
<dbReference type="RefSeq" id="XP_065675155.1">
    <property type="nucleotide sequence ID" value="XM_065819083.1"/>
</dbReference>
<reference evidence="9 10" key="1">
    <citation type="submission" date="2025-05" db="UniProtKB">
        <authorList>
            <consortium name="RefSeq"/>
        </authorList>
    </citation>
    <scope>IDENTIFICATION</scope>
</reference>
<evidence type="ECO:0000259" key="7">
    <source>
        <dbReference type="PROSITE" id="PS51225"/>
    </source>
</evidence>
<proteinExistence type="predicted"/>
<feature type="transmembrane region" description="Helical" evidence="6">
    <location>
        <begin position="100"/>
        <end position="121"/>
    </location>
</feature>
<feature type="transmembrane region" description="Helical" evidence="6">
    <location>
        <begin position="141"/>
        <end position="161"/>
    </location>
</feature>
<evidence type="ECO:0000256" key="1">
    <source>
        <dbReference type="ARBA" id="ARBA00004141"/>
    </source>
</evidence>
<dbReference type="Pfam" id="PF01284">
    <property type="entry name" value="MARVEL"/>
    <property type="match status" value="1"/>
</dbReference>
<gene>
    <name evidence="9 10" type="primary">LOC100197857</name>
</gene>
<keyword evidence="2 5" id="KW-0812">Transmembrane</keyword>
<evidence type="ECO:0000256" key="3">
    <source>
        <dbReference type="ARBA" id="ARBA00022989"/>
    </source>
</evidence>
<organism evidence="8 10">
    <name type="scientific">Hydra vulgaris</name>
    <name type="common">Hydra</name>
    <name type="synonym">Hydra attenuata</name>
    <dbReference type="NCBI Taxonomy" id="6087"/>
    <lineage>
        <taxon>Eukaryota</taxon>
        <taxon>Metazoa</taxon>
        <taxon>Cnidaria</taxon>
        <taxon>Hydrozoa</taxon>
        <taxon>Hydroidolina</taxon>
        <taxon>Anthoathecata</taxon>
        <taxon>Aplanulata</taxon>
        <taxon>Hydridae</taxon>
        <taxon>Hydra</taxon>
    </lineage>
</organism>
<evidence type="ECO:0000313" key="8">
    <source>
        <dbReference type="Proteomes" id="UP001652625"/>
    </source>
</evidence>
<comment type="subcellular location">
    <subcellularLocation>
        <location evidence="1">Membrane</location>
        <topology evidence="1">Multi-pass membrane protein</topology>
    </subcellularLocation>
</comment>
<name>A0ABM4DKU9_HYDVU</name>
<feature type="transmembrane region" description="Helical" evidence="6">
    <location>
        <begin position="25"/>
        <end position="47"/>
    </location>
</feature>